<accession>A0ABP0PU83</accession>
<dbReference type="Gene3D" id="1.20.1080.10">
    <property type="entry name" value="Glycerol uptake facilitator protein"/>
    <property type="match status" value="2"/>
</dbReference>
<name>A0ABP0PU83_9DINO</name>
<protein>
    <submittedName>
        <fullName evidence="1">Uncharacterized protein</fullName>
    </submittedName>
</protein>
<dbReference type="InterPro" id="IPR022357">
    <property type="entry name" value="MIP_CS"/>
</dbReference>
<proteinExistence type="predicted"/>
<dbReference type="PANTHER" id="PTHR45724:SF13">
    <property type="entry name" value="AQUAPORIN NIP1-1-RELATED"/>
    <property type="match status" value="1"/>
</dbReference>
<reference evidence="1 2" key="1">
    <citation type="submission" date="2024-02" db="EMBL/GenBank/DDBJ databases">
        <authorList>
            <person name="Chen Y."/>
            <person name="Shah S."/>
            <person name="Dougan E. K."/>
            <person name="Thang M."/>
            <person name="Chan C."/>
        </authorList>
    </citation>
    <scope>NUCLEOTIDE SEQUENCE [LARGE SCALE GENOMIC DNA]</scope>
</reference>
<organism evidence="1 2">
    <name type="scientific">Durusdinium trenchii</name>
    <dbReference type="NCBI Taxonomy" id="1381693"/>
    <lineage>
        <taxon>Eukaryota</taxon>
        <taxon>Sar</taxon>
        <taxon>Alveolata</taxon>
        <taxon>Dinophyceae</taxon>
        <taxon>Suessiales</taxon>
        <taxon>Symbiodiniaceae</taxon>
        <taxon>Durusdinium</taxon>
    </lineage>
</organism>
<comment type="caution">
    <text evidence="1">The sequence shown here is derived from an EMBL/GenBank/DDBJ whole genome shotgun (WGS) entry which is preliminary data.</text>
</comment>
<dbReference type="PROSITE" id="PS00221">
    <property type="entry name" value="MIP"/>
    <property type="match status" value="2"/>
</dbReference>
<dbReference type="InterPro" id="IPR000425">
    <property type="entry name" value="MIP"/>
</dbReference>
<dbReference type="PRINTS" id="PR00783">
    <property type="entry name" value="MINTRINSICP"/>
</dbReference>
<keyword evidence="2" id="KW-1185">Reference proteome</keyword>
<dbReference type="InterPro" id="IPR023271">
    <property type="entry name" value="Aquaporin-like"/>
</dbReference>
<evidence type="ECO:0000313" key="2">
    <source>
        <dbReference type="Proteomes" id="UP001642484"/>
    </source>
</evidence>
<dbReference type="SUPFAM" id="SSF81338">
    <property type="entry name" value="Aquaporin-like"/>
    <property type="match status" value="2"/>
</dbReference>
<evidence type="ECO:0000313" key="1">
    <source>
        <dbReference type="EMBL" id="CAK9079590.1"/>
    </source>
</evidence>
<sequence length="454" mass="46040">MAAEPTMVAKCTAEFVGTFLLIFTVGCNVLGGSPMWAGVSIAFVLMVCIYALGGISGGNFNPAVSVTLGLSKTIGGPGLDWKTVGMYSGVQCAAGVLAGVSYSLLFGKTFNLAPAKGFSWYHAGLCELLYTFMLTFVVMNVAAAKKNATEKNQYYGMAIAFSVVAGAYGAGAVSGGCFNPAVALGIDLSSAGLGFGWSIVYIGFELLGAAMAATLFKVVRPEDFGGEKSQITELVSEFLGTYMLVLTVGLNILGKSKAAAFSIAASLTSMIYALGDVSGAHFNPAVTVAILASGRCPELTPAKAGTYAGVQIAGGIAAALTSAFVYKGGKLGLGPTGTNTWAGVSVAEAIFTFVLSYVVLCVAVSKHTKTSNMFGFAIGSCVTVGGFAIGSISGGSLNPAVSIGLAAPSIFTSTMLLKALAYSTFEIIGGAAAAGVFKVTHEVDLALPEAKTDV</sequence>
<dbReference type="Pfam" id="PF00230">
    <property type="entry name" value="MIP"/>
    <property type="match status" value="2"/>
</dbReference>
<dbReference type="Proteomes" id="UP001642484">
    <property type="component" value="Unassembled WGS sequence"/>
</dbReference>
<gene>
    <name evidence="1" type="ORF">CCMP2556_LOCUS39174</name>
</gene>
<dbReference type="EMBL" id="CAXAMN010023673">
    <property type="protein sequence ID" value="CAK9079590.1"/>
    <property type="molecule type" value="Genomic_DNA"/>
</dbReference>
<dbReference type="InterPro" id="IPR034294">
    <property type="entry name" value="Aquaporin_transptr"/>
</dbReference>
<dbReference type="PANTHER" id="PTHR45724">
    <property type="entry name" value="AQUAPORIN NIP2-1"/>
    <property type="match status" value="1"/>
</dbReference>